<keyword evidence="5 8" id="KW-0720">Serine protease</keyword>
<keyword evidence="7" id="KW-1015">Disulfide bond</keyword>
<dbReference type="InParanoid" id="B4NER5"/>
<evidence type="ECO:0000256" key="4">
    <source>
        <dbReference type="ARBA" id="ARBA00022801"/>
    </source>
</evidence>
<evidence type="ECO:0000256" key="3">
    <source>
        <dbReference type="ARBA" id="ARBA00022670"/>
    </source>
</evidence>
<dbReference type="InterPro" id="IPR001254">
    <property type="entry name" value="Trypsin_dom"/>
</dbReference>
<dbReference type="InterPro" id="IPR033116">
    <property type="entry name" value="TRYPSIN_SER"/>
</dbReference>
<dbReference type="PROSITE" id="PS00135">
    <property type="entry name" value="TRYPSIN_SER"/>
    <property type="match status" value="1"/>
</dbReference>
<dbReference type="InterPro" id="IPR043504">
    <property type="entry name" value="Peptidase_S1_PA_chymotrypsin"/>
</dbReference>
<evidence type="ECO:0000256" key="2">
    <source>
        <dbReference type="ARBA" id="ARBA00022525"/>
    </source>
</evidence>
<dbReference type="EMBL" id="CH964239">
    <property type="protein sequence ID" value="EDW82234.2"/>
    <property type="molecule type" value="Genomic_DNA"/>
</dbReference>
<dbReference type="Pfam" id="PF00089">
    <property type="entry name" value="Trypsin"/>
    <property type="match status" value="1"/>
</dbReference>
<feature type="domain" description="Peptidase S1" evidence="9">
    <location>
        <begin position="11"/>
        <end position="248"/>
    </location>
</feature>
<dbReference type="GO" id="GO:0005576">
    <property type="term" value="C:extracellular region"/>
    <property type="evidence" value="ECO:0007669"/>
    <property type="project" value="UniProtKB-SubCell"/>
</dbReference>
<dbReference type="GO" id="GO:0045087">
    <property type="term" value="P:innate immune response"/>
    <property type="evidence" value="ECO:0007669"/>
    <property type="project" value="EnsemblMetazoa"/>
</dbReference>
<dbReference type="GO" id="GO:0050829">
    <property type="term" value="P:defense response to Gram-negative bacterium"/>
    <property type="evidence" value="ECO:0007669"/>
    <property type="project" value="EnsemblMetazoa"/>
</dbReference>
<evidence type="ECO:0000313" key="11">
    <source>
        <dbReference type="Proteomes" id="UP000007798"/>
    </source>
</evidence>
<name>B4NER5_DROWI</name>
<dbReference type="Gene3D" id="2.40.10.10">
    <property type="entry name" value="Trypsin-like serine proteases"/>
    <property type="match status" value="1"/>
</dbReference>
<dbReference type="InterPro" id="IPR051333">
    <property type="entry name" value="CLIP_Serine_Protease"/>
</dbReference>
<keyword evidence="2" id="KW-0964">Secreted</keyword>
<evidence type="ECO:0000256" key="1">
    <source>
        <dbReference type="ARBA" id="ARBA00004613"/>
    </source>
</evidence>
<keyword evidence="11" id="KW-1185">Reference proteome</keyword>
<dbReference type="GO" id="GO:0160032">
    <property type="term" value="P:Toll receptor ligand protein activation cascade"/>
    <property type="evidence" value="ECO:0007669"/>
    <property type="project" value="EnsemblMetazoa"/>
</dbReference>
<dbReference type="InterPro" id="IPR001314">
    <property type="entry name" value="Peptidase_S1A"/>
</dbReference>
<evidence type="ECO:0000256" key="6">
    <source>
        <dbReference type="ARBA" id="ARBA00023145"/>
    </source>
</evidence>
<dbReference type="PANTHER" id="PTHR24260:SF135">
    <property type="entry name" value="CLIP DOMAIN-CONTAINING SERINE PROTEASE-RELATED"/>
    <property type="match status" value="1"/>
</dbReference>
<dbReference type="STRING" id="7260.B4NER5"/>
<evidence type="ECO:0000256" key="7">
    <source>
        <dbReference type="ARBA" id="ARBA00023157"/>
    </source>
</evidence>
<proteinExistence type="predicted"/>
<dbReference type="GO" id="GO:0004252">
    <property type="term" value="F:serine-type endopeptidase activity"/>
    <property type="evidence" value="ECO:0007669"/>
    <property type="project" value="InterPro"/>
</dbReference>
<reference evidence="10 11" key="1">
    <citation type="journal article" date="2007" name="Nature">
        <title>Evolution of genes and genomes on the Drosophila phylogeny.</title>
        <authorList>
            <consortium name="Drosophila 12 Genomes Consortium"/>
            <person name="Clark A.G."/>
            <person name="Eisen M.B."/>
            <person name="Smith D.R."/>
            <person name="Bergman C.M."/>
            <person name="Oliver B."/>
            <person name="Markow T.A."/>
            <person name="Kaufman T.C."/>
            <person name="Kellis M."/>
            <person name="Gelbart W."/>
            <person name="Iyer V.N."/>
            <person name="Pollard D.A."/>
            <person name="Sackton T.B."/>
            <person name="Larracuente A.M."/>
            <person name="Singh N.D."/>
            <person name="Abad J.P."/>
            <person name="Abt D.N."/>
            <person name="Adryan B."/>
            <person name="Aguade M."/>
            <person name="Akashi H."/>
            <person name="Anderson W.W."/>
            <person name="Aquadro C.F."/>
            <person name="Ardell D.H."/>
            <person name="Arguello R."/>
            <person name="Artieri C.G."/>
            <person name="Barbash D.A."/>
            <person name="Barker D."/>
            <person name="Barsanti P."/>
            <person name="Batterham P."/>
            <person name="Batzoglou S."/>
            <person name="Begun D."/>
            <person name="Bhutkar A."/>
            <person name="Blanco E."/>
            <person name="Bosak S.A."/>
            <person name="Bradley R.K."/>
            <person name="Brand A.D."/>
            <person name="Brent M.R."/>
            <person name="Brooks A.N."/>
            <person name="Brown R.H."/>
            <person name="Butlin R.K."/>
            <person name="Caggese C."/>
            <person name="Calvi B.R."/>
            <person name="Bernardo de Carvalho A."/>
            <person name="Caspi A."/>
            <person name="Castrezana S."/>
            <person name="Celniker S.E."/>
            <person name="Chang J.L."/>
            <person name="Chapple C."/>
            <person name="Chatterji S."/>
            <person name="Chinwalla A."/>
            <person name="Civetta A."/>
            <person name="Clifton S.W."/>
            <person name="Comeron J.M."/>
            <person name="Costello J.C."/>
            <person name="Coyne J.A."/>
            <person name="Daub J."/>
            <person name="David R.G."/>
            <person name="Delcher A.L."/>
            <person name="Delehaunty K."/>
            <person name="Do C.B."/>
            <person name="Ebling H."/>
            <person name="Edwards K."/>
            <person name="Eickbush T."/>
            <person name="Evans J.D."/>
            <person name="Filipski A."/>
            <person name="Findeiss S."/>
            <person name="Freyhult E."/>
            <person name="Fulton L."/>
            <person name="Fulton R."/>
            <person name="Garcia A.C."/>
            <person name="Gardiner A."/>
            <person name="Garfield D.A."/>
            <person name="Garvin B.E."/>
            <person name="Gibson G."/>
            <person name="Gilbert D."/>
            <person name="Gnerre S."/>
            <person name="Godfrey J."/>
            <person name="Good R."/>
            <person name="Gotea V."/>
            <person name="Gravely B."/>
            <person name="Greenberg A.J."/>
            <person name="Griffiths-Jones S."/>
            <person name="Gross S."/>
            <person name="Guigo R."/>
            <person name="Gustafson E.A."/>
            <person name="Haerty W."/>
            <person name="Hahn M.W."/>
            <person name="Halligan D.L."/>
            <person name="Halpern A.L."/>
            <person name="Halter G.M."/>
            <person name="Han M.V."/>
            <person name="Heger A."/>
            <person name="Hillier L."/>
            <person name="Hinrichs A.S."/>
            <person name="Holmes I."/>
            <person name="Hoskins R.A."/>
            <person name="Hubisz M.J."/>
            <person name="Hultmark D."/>
            <person name="Huntley M.A."/>
            <person name="Jaffe D.B."/>
            <person name="Jagadeeshan S."/>
            <person name="Jeck W.R."/>
            <person name="Johnson J."/>
            <person name="Jones C.D."/>
            <person name="Jordan W.C."/>
            <person name="Karpen G.H."/>
            <person name="Kataoka E."/>
            <person name="Keightley P.D."/>
            <person name="Kheradpour P."/>
            <person name="Kirkness E.F."/>
            <person name="Koerich L.B."/>
            <person name="Kristiansen K."/>
            <person name="Kudrna D."/>
            <person name="Kulathinal R.J."/>
            <person name="Kumar S."/>
            <person name="Kwok R."/>
            <person name="Lander E."/>
            <person name="Langley C.H."/>
            <person name="Lapoint R."/>
            <person name="Lazzaro B.P."/>
            <person name="Lee S.J."/>
            <person name="Levesque L."/>
            <person name="Li R."/>
            <person name="Lin C.F."/>
            <person name="Lin M.F."/>
            <person name="Lindblad-Toh K."/>
            <person name="Llopart A."/>
            <person name="Long M."/>
            <person name="Low L."/>
            <person name="Lozovsky E."/>
            <person name="Lu J."/>
            <person name="Luo M."/>
            <person name="Machado C.A."/>
            <person name="Makalowski W."/>
            <person name="Marzo M."/>
            <person name="Matsuda M."/>
            <person name="Matzkin L."/>
            <person name="McAllister B."/>
            <person name="McBride C.S."/>
            <person name="McKernan B."/>
            <person name="McKernan K."/>
            <person name="Mendez-Lago M."/>
            <person name="Minx P."/>
            <person name="Mollenhauer M.U."/>
            <person name="Montooth K."/>
            <person name="Mount S.M."/>
            <person name="Mu X."/>
            <person name="Myers E."/>
            <person name="Negre B."/>
            <person name="Newfeld S."/>
            <person name="Nielsen R."/>
            <person name="Noor M.A."/>
            <person name="O'Grady P."/>
            <person name="Pachter L."/>
            <person name="Papaceit M."/>
            <person name="Parisi M.J."/>
            <person name="Parisi M."/>
            <person name="Parts L."/>
            <person name="Pedersen J.S."/>
            <person name="Pesole G."/>
            <person name="Phillippy A.M."/>
            <person name="Ponting C.P."/>
            <person name="Pop M."/>
            <person name="Porcelli D."/>
            <person name="Powell J.R."/>
            <person name="Prohaska S."/>
            <person name="Pruitt K."/>
            <person name="Puig M."/>
            <person name="Quesneville H."/>
            <person name="Ram K.R."/>
            <person name="Rand D."/>
            <person name="Rasmussen M.D."/>
            <person name="Reed L.K."/>
            <person name="Reenan R."/>
            <person name="Reily A."/>
            <person name="Remington K.A."/>
            <person name="Rieger T.T."/>
            <person name="Ritchie M.G."/>
            <person name="Robin C."/>
            <person name="Rogers Y.H."/>
            <person name="Rohde C."/>
            <person name="Rozas J."/>
            <person name="Rubenfield M.J."/>
            <person name="Ruiz A."/>
            <person name="Russo S."/>
            <person name="Salzberg S.L."/>
            <person name="Sanchez-Gracia A."/>
            <person name="Saranga D.J."/>
            <person name="Sato H."/>
            <person name="Schaeffer S.W."/>
            <person name="Schatz M.C."/>
            <person name="Schlenke T."/>
            <person name="Schwartz R."/>
            <person name="Segarra C."/>
            <person name="Singh R.S."/>
            <person name="Sirot L."/>
            <person name="Sirota M."/>
            <person name="Sisneros N.B."/>
            <person name="Smith C.D."/>
            <person name="Smith T.F."/>
            <person name="Spieth J."/>
            <person name="Stage D.E."/>
            <person name="Stark A."/>
            <person name="Stephan W."/>
            <person name="Strausberg R.L."/>
            <person name="Strempel S."/>
            <person name="Sturgill D."/>
            <person name="Sutton G."/>
            <person name="Sutton G.G."/>
            <person name="Tao W."/>
            <person name="Teichmann S."/>
            <person name="Tobari Y.N."/>
            <person name="Tomimura Y."/>
            <person name="Tsolas J.M."/>
            <person name="Valente V.L."/>
            <person name="Venter E."/>
            <person name="Venter J.C."/>
            <person name="Vicario S."/>
            <person name="Vieira F.G."/>
            <person name="Vilella A.J."/>
            <person name="Villasante A."/>
            <person name="Walenz B."/>
            <person name="Wang J."/>
            <person name="Wasserman M."/>
            <person name="Watts T."/>
            <person name="Wilson D."/>
            <person name="Wilson R.K."/>
            <person name="Wing R.A."/>
            <person name="Wolfner M.F."/>
            <person name="Wong A."/>
            <person name="Wong G.K."/>
            <person name="Wu C.I."/>
            <person name="Wu G."/>
            <person name="Yamamoto D."/>
            <person name="Yang H.P."/>
            <person name="Yang S.P."/>
            <person name="Yorke J.A."/>
            <person name="Yoshida K."/>
            <person name="Zdobnov E."/>
            <person name="Zhang P."/>
            <person name="Zhang Y."/>
            <person name="Zimin A.V."/>
            <person name="Baldwin J."/>
            <person name="Abdouelleil A."/>
            <person name="Abdulkadir J."/>
            <person name="Abebe A."/>
            <person name="Abera B."/>
            <person name="Abreu J."/>
            <person name="Acer S.C."/>
            <person name="Aftuck L."/>
            <person name="Alexander A."/>
            <person name="An P."/>
            <person name="Anderson E."/>
            <person name="Anderson S."/>
            <person name="Arachi H."/>
            <person name="Azer M."/>
            <person name="Bachantsang P."/>
            <person name="Barry A."/>
            <person name="Bayul T."/>
            <person name="Berlin A."/>
            <person name="Bessette D."/>
            <person name="Bloom T."/>
            <person name="Blye J."/>
            <person name="Boguslavskiy L."/>
            <person name="Bonnet C."/>
            <person name="Boukhgalter B."/>
            <person name="Bourzgui I."/>
            <person name="Brown A."/>
            <person name="Cahill P."/>
            <person name="Channer S."/>
            <person name="Cheshatsang Y."/>
            <person name="Chuda L."/>
            <person name="Citroen M."/>
            <person name="Collymore A."/>
            <person name="Cooke P."/>
            <person name="Costello M."/>
            <person name="D'Aco K."/>
            <person name="Daza R."/>
            <person name="De Haan G."/>
            <person name="DeGray S."/>
            <person name="DeMaso C."/>
            <person name="Dhargay N."/>
            <person name="Dooley K."/>
            <person name="Dooley E."/>
            <person name="Doricent M."/>
            <person name="Dorje P."/>
            <person name="Dorjee K."/>
            <person name="Dupes A."/>
            <person name="Elong R."/>
            <person name="Falk J."/>
            <person name="Farina A."/>
            <person name="Faro S."/>
            <person name="Ferguson D."/>
            <person name="Fisher S."/>
            <person name="Foley C.D."/>
            <person name="Franke A."/>
            <person name="Friedrich D."/>
            <person name="Gadbois L."/>
            <person name="Gearin G."/>
            <person name="Gearin C.R."/>
            <person name="Giannoukos G."/>
            <person name="Goode T."/>
            <person name="Graham J."/>
            <person name="Grandbois E."/>
            <person name="Grewal S."/>
            <person name="Gyaltsen K."/>
            <person name="Hafez N."/>
            <person name="Hagos B."/>
            <person name="Hall J."/>
            <person name="Henson C."/>
            <person name="Hollinger A."/>
            <person name="Honan T."/>
            <person name="Huard M.D."/>
            <person name="Hughes L."/>
            <person name="Hurhula B."/>
            <person name="Husby M.E."/>
            <person name="Kamat A."/>
            <person name="Kanga B."/>
            <person name="Kashin S."/>
            <person name="Khazanovich D."/>
            <person name="Kisner P."/>
            <person name="Lance K."/>
            <person name="Lara M."/>
            <person name="Lee W."/>
            <person name="Lennon N."/>
            <person name="Letendre F."/>
            <person name="LeVine R."/>
            <person name="Lipovsky A."/>
            <person name="Liu X."/>
            <person name="Liu J."/>
            <person name="Liu S."/>
            <person name="Lokyitsang T."/>
            <person name="Lokyitsang Y."/>
            <person name="Lubonja R."/>
            <person name="Lui A."/>
            <person name="MacDonald P."/>
            <person name="Magnisalis V."/>
            <person name="Maru K."/>
            <person name="Matthews C."/>
            <person name="McCusker W."/>
            <person name="McDonough S."/>
            <person name="Mehta T."/>
            <person name="Meldrim J."/>
            <person name="Meneus L."/>
            <person name="Mihai O."/>
            <person name="Mihalev A."/>
            <person name="Mihova T."/>
            <person name="Mittelman R."/>
            <person name="Mlenga V."/>
            <person name="Montmayeur A."/>
            <person name="Mulrain L."/>
            <person name="Navidi A."/>
            <person name="Naylor J."/>
            <person name="Negash T."/>
            <person name="Nguyen T."/>
            <person name="Nguyen N."/>
            <person name="Nicol R."/>
            <person name="Norbu C."/>
            <person name="Norbu N."/>
            <person name="Novod N."/>
            <person name="O'Neill B."/>
            <person name="Osman S."/>
            <person name="Markiewicz E."/>
            <person name="Oyono O.L."/>
            <person name="Patti C."/>
            <person name="Phunkhang P."/>
            <person name="Pierre F."/>
            <person name="Priest M."/>
            <person name="Raghuraman S."/>
            <person name="Rege F."/>
            <person name="Reyes R."/>
            <person name="Rise C."/>
            <person name="Rogov P."/>
            <person name="Ross K."/>
            <person name="Ryan E."/>
            <person name="Settipalli S."/>
            <person name="Shea T."/>
            <person name="Sherpa N."/>
            <person name="Shi L."/>
            <person name="Shih D."/>
            <person name="Sparrow T."/>
            <person name="Spaulding J."/>
            <person name="Stalker J."/>
            <person name="Stange-Thomann N."/>
            <person name="Stavropoulos S."/>
            <person name="Stone C."/>
            <person name="Strader C."/>
            <person name="Tesfaye S."/>
            <person name="Thomson T."/>
            <person name="Thoulutsang Y."/>
            <person name="Thoulutsang D."/>
            <person name="Topham K."/>
            <person name="Topping I."/>
            <person name="Tsamla T."/>
            <person name="Vassiliev H."/>
            <person name="Vo A."/>
            <person name="Wangchuk T."/>
            <person name="Wangdi T."/>
            <person name="Weiand M."/>
            <person name="Wilkinson J."/>
            <person name="Wilson A."/>
            <person name="Yadav S."/>
            <person name="Young G."/>
            <person name="Yu Q."/>
            <person name="Zembek L."/>
            <person name="Zhong D."/>
            <person name="Zimmer A."/>
            <person name="Zwirko Z."/>
            <person name="Jaffe D.B."/>
            <person name="Alvarez P."/>
            <person name="Brockman W."/>
            <person name="Butler J."/>
            <person name="Chin C."/>
            <person name="Gnerre S."/>
            <person name="Grabherr M."/>
            <person name="Kleber M."/>
            <person name="Mauceli E."/>
            <person name="MacCallum I."/>
        </authorList>
    </citation>
    <scope>NUCLEOTIDE SEQUENCE [LARGE SCALE GENOMIC DNA]</scope>
    <source>
        <strain evidence="11">Tucson 14030-0811.24</strain>
    </source>
</reference>
<dbReference type="PROSITE" id="PS00134">
    <property type="entry name" value="TRYPSIN_HIS"/>
    <property type="match status" value="1"/>
</dbReference>
<dbReference type="PANTHER" id="PTHR24260">
    <property type="match status" value="1"/>
</dbReference>
<dbReference type="AlphaFoldDB" id="B4NER5"/>
<feature type="non-terminal residue" evidence="10">
    <location>
        <position position="1"/>
    </location>
</feature>
<gene>
    <name evidence="10" type="primary">Dwil\GK25688</name>
    <name evidence="10" type="ORF">Dwil_GK25688</name>
</gene>
<sequence length="259" mass="28506">DEEDKLFVATAVGGKPTAFREFPYMSALGWRSNFDESIYYRCGGTLIAPNFVLTAAHCIDFGGEEPAQVRLGGDNLTMSQGEDYKIKRVITHPDYDASTGYNDIALLELDMTSVVKPHNLKPACLWGKPDLLTTELTAIGYGQTRFAGLASAQLLKVYLQFVHNQQCQLFYPPDVLQNGVIDSQICAGDSTRQQDTCQGDSGGPLLMRENQLMYVVGITSLGQGCASGPPSIYSRVSSYLDWIEDIVWPITPFDVRVDV</sequence>
<dbReference type="FunCoup" id="B4NER5">
    <property type="interactions" value="86"/>
</dbReference>
<evidence type="ECO:0000313" key="10">
    <source>
        <dbReference type="EMBL" id="EDW82234.2"/>
    </source>
</evidence>
<dbReference type="KEGG" id="dwi:6649235"/>
<organism evidence="10 11">
    <name type="scientific">Drosophila willistoni</name>
    <name type="common">Fruit fly</name>
    <dbReference type="NCBI Taxonomy" id="7260"/>
    <lineage>
        <taxon>Eukaryota</taxon>
        <taxon>Metazoa</taxon>
        <taxon>Ecdysozoa</taxon>
        <taxon>Arthropoda</taxon>
        <taxon>Hexapoda</taxon>
        <taxon>Insecta</taxon>
        <taxon>Pterygota</taxon>
        <taxon>Neoptera</taxon>
        <taxon>Endopterygota</taxon>
        <taxon>Diptera</taxon>
        <taxon>Brachycera</taxon>
        <taxon>Muscomorpha</taxon>
        <taxon>Ephydroidea</taxon>
        <taxon>Drosophilidae</taxon>
        <taxon>Drosophila</taxon>
        <taxon>Sophophora</taxon>
    </lineage>
</organism>
<keyword evidence="3 8" id="KW-0645">Protease</keyword>
<dbReference type="PROSITE" id="PS50240">
    <property type="entry name" value="TRYPSIN_DOM"/>
    <property type="match status" value="1"/>
</dbReference>
<dbReference type="CDD" id="cd00190">
    <property type="entry name" value="Tryp_SPc"/>
    <property type="match status" value="1"/>
</dbReference>
<dbReference type="eggNOG" id="KOG3627">
    <property type="taxonomic scope" value="Eukaryota"/>
</dbReference>
<evidence type="ECO:0000256" key="8">
    <source>
        <dbReference type="RuleBase" id="RU363034"/>
    </source>
</evidence>
<keyword evidence="4 8" id="KW-0378">Hydrolase</keyword>
<dbReference type="GO" id="GO:0050832">
    <property type="term" value="P:defense response to fungus"/>
    <property type="evidence" value="ECO:0007669"/>
    <property type="project" value="EnsemblMetazoa"/>
</dbReference>
<dbReference type="SMR" id="B4NER5"/>
<dbReference type="SUPFAM" id="SSF50494">
    <property type="entry name" value="Trypsin-like serine proteases"/>
    <property type="match status" value="1"/>
</dbReference>
<dbReference type="OrthoDB" id="10004439at2759"/>
<dbReference type="InterPro" id="IPR009003">
    <property type="entry name" value="Peptidase_S1_PA"/>
</dbReference>
<dbReference type="SMART" id="SM00020">
    <property type="entry name" value="Tryp_SPc"/>
    <property type="match status" value="1"/>
</dbReference>
<dbReference type="GO" id="GO:0050830">
    <property type="term" value="P:defense response to Gram-positive bacterium"/>
    <property type="evidence" value="ECO:0007669"/>
    <property type="project" value="EnsemblMetazoa"/>
</dbReference>
<accession>B4NER5</accession>
<dbReference type="FunFam" id="2.40.10.10:FF:000047">
    <property type="entry name" value="Trypsin eta"/>
    <property type="match status" value="1"/>
</dbReference>
<dbReference type="HOGENOM" id="CLU_006842_0_3_1"/>
<dbReference type="PRINTS" id="PR00722">
    <property type="entry name" value="CHYMOTRYPSIN"/>
</dbReference>
<keyword evidence="6" id="KW-0865">Zymogen</keyword>
<comment type="subcellular location">
    <subcellularLocation>
        <location evidence="1">Secreted</location>
    </subcellularLocation>
</comment>
<dbReference type="MEROPS" id="S01.B27"/>
<evidence type="ECO:0000256" key="5">
    <source>
        <dbReference type="ARBA" id="ARBA00022825"/>
    </source>
</evidence>
<protein>
    <recommendedName>
        <fullName evidence="9">Peptidase S1 domain-containing protein</fullName>
    </recommendedName>
</protein>
<dbReference type="InterPro" id="IPR018114">
    <property type="entry name" value="TRYPSIN_HIS"/>
</dbReference>
<dbReference type="GO" id="GO:0016485">
    <property type="term" value="P:protein processing"/>
    <property type="evidence" value="ECO:0007669"/>
    <property type="project" value="UniProtKB-ARBA"/>
</dbReference>
<evidence type="ECO:0000259" key="9">
    <source>
        <dbReference type="PROSITE" id="PS50240"/>
    </source>
</evidence>
<dbReference type="Proteomes" id="UP000007798">
    <property type="component" value="Unassembled WGS sequence"/>
</dbReference>